<dbReference type="Gene3D" id="2.40.100.10">
    <property type="entry name" value="Cyclophilin-like"/>
    <property type="match status" value="1"/>
</dbReference>
<dbReference type="InterPro" id="IPR044666">
    <property type="entry name" value="Cyclophilin_A-like"/>
</dbReference>
<dbReference type="InterPro" id="IPR020892">
    <property type="entry name" value="Cyclophilin-type_PPIase_CS"/>
</dbReference>
<sequence>MLLRQLAFSLSLVFFFSSCGETPKKENSTNENTIKKNDTLVLSEENEVEPKKNEEQEEAFVLDEENVIDFFFNYAKELKANKVKLTTTMGSFTVELYDNVPYHKANFIYLARKQYFDSTQFHRVVKDFIIQGGNSDDKRTSKKRREIGRYLLPPDAKKGYKHHRGTISMPSSERDNPHKLASPYEFFIVVTKPGSYHLDGSYTPFGRVVEGMDVVDAINNVPVGDGDWPWQSIYILKAEVL</sequence>
<dbReference type="SUPFAM" id="SSF50891">
    <property type="entry name" value="Cyclophilin-like"/>
    <property type="match status" value="1"/>
</dbReference>
<evidence type="ECO:0000259" key="5">
    <source>
        <dbReference type="PROSITE" id="PS50072"/>
    </source>
</evidence>
<dbReference type="AlphaFoldDB" id="A0A371JME5"/>
<protein>
    <recommendedName>
        <fullName evidence="4">Peptidyl-prolyl cis-trans isomerase</fullName>
        <shortName evidence="4">PPIase</shortName>
        <ecNumber evidence="4">5.2.1.8</ecNumber>
    </recommendedName>
</protein>
<dbReference type="InterPro" id="IPR002130">
    <property type="entry name" value="Cyclophilin-type_PPIase_dom"/>
</dbReference>
<dbReference type="PROSITE" id="PS00170">
    <property type="entry name" value="CSA_PPIASE_1"/>
    <property type="match status" value="1"/>
</dbReference>
<evidence type="ECO:0000256" key="3">
    <source>
        <dbReference type="ARBA" id="ARBA00023235"/>
    </source>
</evidence>
<dbReference type="GO" id="GO:0003755">
    <property type="term" value="F:peptidyl-prolyl cis-trans isomerase activity"/>
    <property type="evidence" value="ECO:0007669"/>
    <property type="project" value="UniProtKB-UniRule"/>
</dbReference>
<dbReference type="RefSeq" id="WP_116185314.1">
    <property type="nucleotide sequence ID" value="NZ_QTJX01000004.1"/>
</dbReference>
<evidence type="ECO:0000256" key="1">
    <source>
        <dbReference type="ARBA" id="ARBA00007365"/>
    </source>
</evidence>
<name>A0A371JME5_9FLAO</name>
<reference evidence="6 7" key="1">
    <citation type="submission" date="2018-08" db="EMBL/GenBank/DDBJ databases">
        <title>Muricauda nanhaiensis sp. nov., isolated from seawater of the South China Sea.</title>
        <authorList>
            <person name="Dang Y."/>
        </authorList>
    </citation>
    <scope>NUCLEOTIDE SEQUENCE [LARGE SCALE GENOMIC DNA]</scope>
    <source>
        <strain evidence="6 7">SM1704</strain>
    </source>
</reference>
<organism evidence="6 7">
    <name type="scientific">Flagellimonas nanhaiensis</name>
    <dbReference type="NCBI Taxonomy" id="2292706"/>
    <lineage>
        <taxon>Bacteria</taxon>
        <taxon>Pseudomonadati</taxon>
        <taxon>Bacteroidota</taxon>
        <taxon>Flavobacteriia</taxon>
        <taxon>Flavobacteriales</taxon>
        <taxon>Flavobacteriaceae</taxon>
        <taxon>Flagellimonas</taxon>
    </lineage>
</organism>
<dbReference type="PANTHER" id="PTHR45625:SF4">
    <property type="entry name" value="PEPTIDYLPROLYL ISOMERASE DOMAIN AND WD REPEAT-CONTAINING PROTEIN 1"/>
    <property type="match status" value="1"/>
</dbReference>
<evidence type="ECO:0000313" key="7">
    <source>
        <dbReference type="Proteomes" id="UP000261828"/>
    </source>
</evidence>
<evidence type="ECO:0000256" key="2">
    <source>
        <dbReference type="ARBA" id="ARBA00023110"/>
    </source>
</evidence>
<keyword evidence="7" id="KW-1185">Reference proteome</keyword>
<dbReference type="PRINTS" id="PR00153">
    <property type="entry name" value="CSAPPISMRASE"/>
</dbReference>
<proteinExistence type="inferred from homology"/>
<dbReference type="CDD" id="cd00317">
    <property type="entry name" value="cyclophilin"/>
    <property type="match status" value="1"/>
</dbReference>
<dbReference type="EMBL" id="QTJX01000004">
    <property type="protein sequence ID" value="RDY58312.1"/>
    <property type="molecule type" value="Genomic_DNA"/>
</dbReference>
<comment type="caution">
    <text evidence="6">The sequence shown here is derived from an EMBL/GenBank/DDBJ whole genome shotgun (WGS) entry which is preliminary data.</text>
</comment>
<feature type="domain" description="PPIase cyclophilin-type" evidence="5">
    <location>
        <begin position="87"/>
        <end position="240"/>
    </location>
</feature>
<comment type="catalytic activity">
    <reaction evidence="4">
        <text>[protein]-peptidylproline (omega=180) = [protein]-peptidylproline (omega=0)</text>
        <dbReference type="Rhea" id="RHEA:16237"/>
        <dbReference type="Rhea" id="RHEA-COMP:10747"/>
        <dbReference type="Rhea" id="RHEA-COMP:10748"/>
        <dbReference type="ChEBI" id="CHEBI:83833"/>
        <dbReference type="ChEBI" id="CHEBI:83834"/>
        <dbReference type="EC" id="5.2.1.8"/>
    </reaction>
</comment>
<keyword evidence="2 4" id="KW-0697">Rotamase</keyword>
<dbReference type="Pfam" id="PF00160">
    <property type="entry name" value="Pro_isomerase"/>
    <property type="match status" value="1"/>
</dbReference>
<evidence type="ECO:0000313" key="6">
    <source>
        <dbReference type="EMBL" id="RDY58312.1"/>
    </source>
</evidence>
<comment type="function">
    <text evidence="4">PPIases accelerate the folding of proteins. It catalyzes the cis-trans isomerization of proline imidic peptide bonds in oligopeptides.</text>
</comment>
<gene>
    <name evidence="6" type="ORF">DX873_14970</name>
</gene>
<comment type="similarity">
    <text evidence="1 4">Belongs to the cyclophilin-type PPIase family.</text>
</comment>
<evidence type="ECO:0000256" key="4">
    <source>
        <dbReference type="RuleBase" id="RU363019"/>
    </source>
</evidence>
<dbReference type="Proteomes" id="UP000261828">
    <property type="component" value="Unassembled WGS sequence"/>
</dbReference>
<dbReference type="OrthoDB" id="9807797at2"/>
<dbReference type="PROSITE" id="PS51257">
    <property type="entry name" value="PROKAR_LIPOPROTEIN"/>
    <property type="match status" value="1"/>
</dbReference>
<dbReference type="PANTHER" id="PTHR45625">
    <property type="entry name" value="PEPTIDYL-PROLYL CIS-TRANS ISOMERASE-RELATED"/>
    <property type="match status" value="1"/>
</dbReference>
<dbReference type="InterPro" id="IPR029000">
    <property type="entry name" value="Cyclophilin-like_dom_sf"/>
</dbReference>
<dbReference type="PROSITE" id="PS50072">
    <property type="entry name" value="CSA_PPIASE_2"/>
    <property type="match status" value="1"/>
</dbReference>
<keyword evidence="3 4" id="KW-0413">Isomerase</keyword>
<dbReference type="EC" id="5.2.1.8" evidence="4"/>
<accession>A0A371JME5</accession>
<dbReference type="GO" id="GO:0006457">
    <property type="term" value="P:protein folding"/>
    <property type="evidence" value="ECO:0007669"/>
    <property type="project" value="InterPro"/>
</dbReference>